<feature type="compositionally biased region" description="Polar residues" evidence="1">
    <location>
        <begin position="397"/>
        <end position="409"/>
    </location>
</feature>
<dbReference type="RefSeq" id="XP_028543505.1">
    <property type="nucleotide sequence ID" value="XM_028687704.1"/>
</dbReference>
<organism evidence="2 3">
    <name type="scientific">Plasmodium gonderi</name>
    <dbReference type="NCBI Taxonomy" id="77519"/>
    <lineage>
        <taxon>Eukaryota</taxon>
        <taxon>Sar</taxon>
        <taxon>Alveolata</taxon>
        <taxon>Apicomplexa</taxon>
        <taxon>Aconoidasida</taxon>
        <taxon>Haemosporida</taxon>
        <taxon>Plasmodiidae</taxon>
        <taxon>Plasmodium</taxon>
        <taxon>Plasmodium (Plasmodium)</taxon>
    </lineage>
</organism>
<evidence type="ECO:0000313" key="3">
    <source>
        <dbReference type="Proteomes" id="UP000195521"/>
    </source>
</evidence>
<dbReference type="AlphaFoldDB" id="A0A1Y1JEJ5"/>
<feature type="compositionally biased region" description="Basic and acidic residues" evidence="1">
    <location>
        <begin position="381"/>
        <end position="391"/>
    </location>
</feature>
<keyword evidence="3" id="KW-1185">Reference proteome</keyword>
<comment type="caution">
    <text evidence="2">The sequence shown here is derived from an EMBL/GenBank/DDBJ whole genome shotgun (WGS) entry which is preliminary data.</text>
</comment>
<dbReference type="OrthoDB" id="372381at2759"/>
<dbReference type="OMA" id="SPVIKYD"/>
<feature type="region of interest" description="Disordered" evidence="1">
    <location>
        <begin position="52"/>
        <end position="78"/>
    </location>
</feature>
<protein>
    <submittedName>
        <fullName evidence="2">Uncharacterized protein</fullName>
    </submittedName>
</protein>
<proteinExistence type="predicted"/>
<feature type="compositionally biased region" description="Polar residues" evidence="1">
    <location>
        <begin position="64"/>
        <end position="74"/>
    </location>
</feature>
<dbReference type="GeneID" id="39747634"/>
<sequence length="409" mass="47909">MHKANFIIKNGISREDEELNSSREEDDDEKSDDSDKQIVVVNRKIKSKIFLDSNRGRKSDMSNERSVNQTNSTTSKKKDTHICDNSLLVQIIKRNNFKTGGGGTLLKKAYNTSSQFKETEKYIRRGDSKIIFKYEKFINKSEQKCTSLVDQNERSKKNSENIDKVDNTYEKNEKRECVDHKFFKEIVKSTCVNNAQVINDIESINANEEDNNQIIESSVECNNNKTRMSKMEKSIHFNQVHQDDNSRHFPHYNKMQIPLKKQSKHYTQHKEEEKNDWISQGTNEMEYHAGENLLNETSLSSHIRMDDEKEKKKKKISIEQNEDMNSHIIKYDEFELYELEKELEKITDEENNIQEKLIYLSNQELDIIIKMKQLKAANHFVQKEQGQKEECNGDAQLGSNDTTPNSDKR</sequence>
<reference evidence="3" key="1">
    <citation type="submission" date="2017-04" db="EMBL/GenBank/DDBJ databases">
        <title>Plasmodium gonderi genome.</title>
        <authorList>
            <person name="Arisue N."/>
            <person name="Honma H."/>
            <person name="Kawai S."/>
            <person name="Tougan T."/>
            <person name="Tanabe K."/>
            <person name="Horii T."/>
        </authorList>
    </citation>
    <scope>NUCLEOTIDE SEQUENCE [LARGE SCALE GENOMIC DNA]</scope>
    <source>
        <strain evidence="3">ATCC 30045</strain>
    </source>
</reference>
<gene>
    <name evidence="2" type="ORF">PGO_091150</name>
</gene>
<feature type="region of interest" description="Disordered" evidence="1">
    <location>
        <begin position="1"/>
        <end position="38"/>
    </location>
</feature>
<feature type="compositionally biased region" description="Acidic residues" evidence="1">
    <location>
        <begin position="15"/>
        <end position="32"/>
    </location>
</feature>
<dbReference type="Proteomes" id="UP000195521">
    <property type="component" value="Unassembled WGS sequence"/>
</dbReference>
<evidence type="ECO:0000256" key="1">
    <source>
        <dbReference type="SAM" id="MobiDB-lite"/>
    </source>
</evidence>
<accession>A0A1Y1JEJ5</accession>
<feature type="compositionally biased region" description="Basic and acidic residues" evidence="1">
    <location>
        <begin position="54"/>
        <end position="63"/>
    </location>
</feature>
<evidence type="ECO:0000313" key="2">
    <source>
        <dbReference type="EMBL" id="GAW80916.1"/>
    </source>
</evidence>
<name>A0A1Y1JEJ5_PLAGO</name>
<dbReference type="EMBL" id="BDQF01000010">
    <property type="protein sequence ID" value="GAW80916.1"/>
    <property type="molecule type" value="Genomic_DNA"/>
</dbReference>
<feature type="region of interest" description="Disordered" evidence="1">
    <location>
        <begin position="381"/>
        <end position="409"/>
    </location>
</feature>